<keyword evidence="4" id="KW-0540">Nuclease</keyword>
<reference evidence="14 15" key="1">
    <citation type="journal article" date="2018" name="Plant J.">
        <title>Genome sequences of Chlorella sorokiniana UTEX 1602 and Micractinium conductrix SAG 241.80: implications to maltose excretion by a green alga.</title>
        <authorList>
            <person name="Arriola M.B."/>
            <person name="Velmurugan N."/>
            <person name="Zhang Y."/>
            <person name="Plunkett M.H."/>
            <person name="Hondzo H."/>
            <person name="Barney B.M."/>
        </authorList>
    </citation>
    <scope>NUCLEOTIDE SEQUENCE [LARGE SCALE GENOMIC DNA]</scope>
    <source>
        <strain evidence="15">UTEX 1602</strain>
    </source>
</reference>
<evidence type="ECO:0000256" key="6">
    <source>
        <dbReference type="ARBA" id="ARBA00022763"/>
    </source>
</evidence>
<evidence type="ECO:0000256" key="1">
    <source>
        <dbReference type="ARBA" id="ARBA00001936"/>
    </source>
</evidence>
<dbReference type="GO" id="GO:0046872">
    <property type="term" value="F:metal ion binding"/>
    <property type="evidence" value="ECO:0007669"/>
    <property type="project" value="UniProtKB-KW"/>
</dbReference>
<keyword evidence="9" id="KW-0234">DNA repair</keyword>
<evidence type="ECO:0000259" key="13">
    <source>
        <dbReference type="Pfam" id="PF03372"/>
    </source>
</evidence>
<feature type="transmembrane region" description="Helical" evidence="12">
    <location>
        <begin position="20"/>
        <end position="39"/>
    </location>
</feature>
<evidence type="ECO:0000256" key="5">
    <source>
        <dbReference type="ARBA" id="ARBA00022723"/>
    </source>
</evidence>
<name>A0A2P6TD03_CHLSO</name>
<evidence type="ECO:0000256" key="7">
    <source>
        <dbReference type="ARBA" id="ARBA00022801"/>
    </source>
</evidence>
<dbReference type="GO" id="GO:0003697">
    <property type="term" value="F:single-stranded DNA binding"/>
    <property type="evidence" value="ECO:0007669"/>
    <property type="project" value="TreeGrafter"/>
</dbReference>
<evidence type="ECO:0000256" key="9">
    <source>
        <dbReference type="ARBA" id="ARBA00023204"/>
    </source>
</evidence>
<dbReference type="InterPro" id="IPR005135">
    <property type="entry name" value="Endo/exonuclease/phosphatase"/>
</dbReference>
<comment type="subcellular location">
    <subcellularLocation>
        <location evidence="3">Nucleus</location>
        <location evidence="3">PML body</location>
    </subcellularLocation>
</comment>
<organism evidence="14 15">
    <name type="scientific">Chlorella sorokiniana</name>
    <name type="common">Freshwater green alga</name>
    <dbReference type="NCBI Taxonomy" id="3076"/>
    <lineage>
        <taxon>Eukaryota</taxon>
        <taxon>Viridiplantae</taxon>
        <taxon>Chlorophyta</taxon>
        <taxon>core chlorophytes</taxon>
        <taxon>Trebouxiophyceae</taxon>
        <taxon>Chlorellales</taxon>
        <taxon>Chlorellaceae</taxon>
        <taxon>Chlorella clade</taxon>
        <taxon>Chlorella</taxon>
    </lineage>
</organism>
<dbReference type="EMBL" id="LHPG02000023">
    <property type="protein sequence ID" value="PRW20519.1"/>
    <property type="molecule type" value="Genomic_DNA"/>
</dbReference>
<evidence type="ECO:0000256" key="3">
    <source>
        <dbReference type="ARBA" id="ARBA00004322"/>
    </source>
</evidence>
<dbReference type="OrthoDB" id="48731at2759"/>
<dbReference type="GO" id="GO:0005737">
    <property type="term" value="C:cytoplasm"/>
    <property type="evidence" value="ECO:0007669"/>
    <property type="project" value="TreeGrafter"/>
</dbReference>
<feature type="domain" description="Endonuclease/exonuclease/phosphatase" evidence="13">
    <location>
        <begin position="810"/>
        <end position="1007"/>
    </location>
</feature>
<dbReference type="Proteomes" id="UP000239899">
    <property type="component" value="Unassembled WGS sequence"/>
</dbReference>
<evidence type="ECO:0000256" key="10">
    <source>
        <dbReference type="ARBA" id="ARBA00023242"/>
    </source>
</evidence>
<evidence type="ECO:0000313" key="15">
    <source>
        <dbReference type="Proteomes" id="UP000239899"/>
    </source>
</evidence>
<keyword evidence="12" id="KW-0812">Transmembrane</keyword>
<keyword evidence="12" id="KW-0472">Membrane</keyword>
<evidence type="ECO:0000313" key="14">
    <source>
        <dbReference type="EMBL" id="PRW20519.1"/>
    </source>
</evidence>
<keyword evidence="12" id="KW-1133">Transmembrane helix</keyword>
<keyword evidence="8" id="KW-0460">Magnesium</keyword>
<evidence type="ECO:0000256" key="4">
    <source>
        <dbReference type="ARBA" id="ARBA00022722"/>
    </source>
</evidence>
<comment type="cofactor">
    <cofactor evidence="1">
        <name>Mn(2+)</name>
        <dbReference type="ChEBI" id="CHEBI:29035"/>
    </cofactor>
</comment>
<dbReference type="PANTHER" id="PTHR15822:SF4">
    <property type="entry name" value="TYROSYL-DNA PHOSPHODIESTERASE 2"/>
    <property type="match status" value="1"/>
</dbReference>
<dbReference type="CDD" id="cd09080">
    <property type="entry name" value="TDP2"/>
    <property type="match status" value="1"/>
</dbReference>
<keyword evidence="15" id="KW-1185">Reference proteome</keyword>
<dbReference type="Pfam" id="PF03372">
    <property type="entry name" value="Exo_endo_phos"/>
    <property type="match status" value="1"/>
</dbReference>
<comment type="cofactor">
    <cofactor evidence="2">
        <name>Mg(2+)</name>
        <dbReference type="ChEBI" id="CHEBI:18420"/>
    </cofactor>
</comment>
<keyword evidence="7" id="KW-0378">Hydrolase</keyword>
<dbReference type="GO" id="GO:0006302">
    <property type="term" value="P:double-strand break repair"/>
    <property type="evidence" value="ECO:0007669"/>
    <property type="project" value="TreeGrafter"/>
</dbReference>
<accession>A0A2P6TD03</accession>
<dbReference type="InterPro" id="IPR051547">
    <property type="entry name" value="TDP2-like"/>
</dbReference>
<evidence type="ECO:0000256" key="8">
    <source>
        <dbReference type="ARBA" id="ARBA00022842"/>
    </source>
</evidence>
<keyword evidence="6" id="KW-0227">DNA damage</keyword>
<dbReference type="SUPFAM" id="SSF56219">
    <property type="entry name" value="DNase I-like"/>
    <property type="match status" value="1"/>
</dbReference>
<dbReference type="AlphaFoldDB" id="A0A2P6TD03"/>
<dbReference type="Gene3D" id="3.60.10.10">
    <property type="entry name" value="Endonuclease/exonuclease/phosphatase"/>
    <property type="match status" value="2"/>
</dbReference>
<dbReference type="STRING" id="3076.A0A2P6TD03"/>
<keyword evidence="5" id="KW-0479">Metal-binding</keyword>
<dbReference type="InterPro" id="IPR036691">
    <property type="entry name" value="Endo/exonu/phosph_ase_sf"/>
</dbReference>
<evidence type="ECO:0000256" key="2">
    <source>
        <dbReference type="ARBA" id="ARBA00001946"/>
    </source>
</evidence>
<gene>
    <name evidence="14" type="ORF">C2E21_8980</name>
</gene>
<dbReference type="PANTHER" id="PTHR15822">
    <property type="entry name" value="TRAF AND TNF RECEPTOR-ASSOCIATED PROTEIN"/>
    <property type="match status" value="1"/>
</dbReference>
<feature type="region of interest" description="Disordered" evidence="11">
    <location>
        <begin position="667"/>
        <end position="693"/>
    </location>
</feature>
<dbReference type="GO" id="GO:0004518">
    <property type="term" value="F:nuclease activity"/>
    <property type="evidence" value="ECO:0007669"/>
    <property type="project" value="UniProtKB-KW"/>
</dbReference>
<sequence>MWPGEPEAGKAAGGHSAPRVLLAALVLAATFAGLGMLLLQGGQLAGGLQHTAFRSALSSLPPLSSAGHHPQQPQSPLQLPLNLTASSAVHGRLVKAGPQPSLEAIAKGGSWCERSYADGCPWLRERLEGSAPPFPSKWCAAMYNDKYQLIYLKCPKTAGNTLVAHFGNCDGDAVDTCLKYLNIGNTSEVQHVVSKWQDYFVFGFSRNILARAISQYRYLAHFVNADWPLAAWDEFCTDPFVLGDMVQQADAAGQQCCSQSAEHQYVHVLPQAHCFTTATNEPAVDWLGRVEHFAGDVAELFQLLNSRPGVPKLPVPAAVDSINMAEPAHCTQRRSQRSLLGGGSGGGGGGRALAYHLRNGTFNPCDQLDYFRDRHAHCLKGLARFLAEDTGITTATPSEGIHGPAFVRPLAGTFQDSWAEDRFGDARAPGPQAALVAIAGSSSACDLSYWHGCPWTEQRLAGNAPPFPSKWCATLYNDKYRLIFLKCPKTAGTALLPQFKVCGFGNTTDRCLKFVDVNNATEVQHVVSKWQDYFVFGFSRNILARTVSQYRYLAHFVNADWPLSSWDEFCADPFVLGDMALQAHAAGKDCCSQSAEHQYVHVLPQAHCFTTANKQPALDWLGRVEHYEKDIRELFQLLNCRPGVPRLPLLLPLSHLNSAPQTQCTQRHRSRRLLGSGRGGGGTAGPTFQPRNDTFNPCNELDYFRGPHTHCYTDLMRFHAEDLKLDLVDAWNSLLKFSFEVPLAAQRIEPAQLAVALAALRRPRVPLPLDDPAEQHTFTVLCYNISFENTCAQQRIAAIGCLIEQAPMRLPDFILLQEMTHAFYLQFAGMPWWQAYDATPAPLPPPFGEHYFTTILWRRDSLAAVQCHPPRRFKQTCMGRDLKAMDEMLPLLDYSPEPNCIVAGDMNWIHVNNVYEPVLLPPGWVDVWSHLRPEDPGWTYDSVVCYQKGRKYGRGLRMDRMFCRLADWEPLAIEMVGREPIAGLMRTVRLGKTERSDKTIPVWPSDHFGLFAVFVRKQPPGSS</sequence>
<evidence type="ECO:0000256" key="12">
    <source>
        <dbReference type="SAM" id="Phobius"/>
    </source>
</evidence>
<evidence type="ECO:0000256" key="11">
    <source>
        <dbReference type="SAM" id="MobiDB-lite"/>
    </source>
</evidence>
<comment type="caution">
    <text evidence="14">The sequence shown here is derived from an EMBL/GenBank/DDBJ whole genome shotgun (WGS) entry which is preliminary data.</text>
</comment>
<dbReference type="GO" id="GO:0070260">
    <property type="term" value="F:5'-tyrosyl-DNA phosphodiesterase activity"/>
    <property type="evidence" value="ECO:0007669"/>
    <property type="project" value="TreeGrafter"/>
</dbReference>
<proteinExistence type="predicted"/>
<protein>
    <submittedName>
        <fullName evidence="14">DNase I</fullName>
    </submittedName>
</protein>
<keyword evidence="10" id="KW-0539">Nucleus</keyword>